<evidence type="ECO:0000313" key="4">
    <source>
        <dbReference type="EMBL" id="KKY28437.1"/>
    </source>
</evidence>
<dbReference type="OrthoDB" id="5273684at2759"/>
<reference evidence="4 5" key="2">
    <citation type="submission" date="2015-05" db="EMBL/GenBank/DDBJ databases">
        <authorList>
            <person name="Morales-Cruz A."/>
            <person name="Amrine K.C."/>
            <person name="Cantu D."/>
        </authorList>
    </citation>
    <scope>NUCLEOTIDE SEQUENCE [LARGE SCALE GENOMIC DNA]</scope>
    <source>
        <strain evidence="4">UCRPC4</strain>
    </source>
</reference>
<comment type="caution">
    <text evidence="4">The sequence shown here is derived from an EMBL/GenBank/DDBJ whole genome shotgun (WGS) entry which is preliminary data.</text>
</comment>
<feature type="compositionally biased region" description="Polar residues" evidence="2">
    <location>
        <begin position="322"/>
        <end position="331"/>
    </location>
</feature>
<reference evidence="4 5" key="1">
    <citation type="submission" date="2015-05" db="EMBL/GenBank/DDBJ databases">
        <title>Distinctive expansion of gene families associated with plant cell wall degradation and secondary metabolism in the genomes of grapevine trunk pathogens.</title>
        <authorList>
            <person name="Lawrence D.P."/>
            <person name="Travadon R."/>
            <person name="Rolshausen P.E."/>
            <person name="Baumgartner K."/>
        </authorList>
    </citation>
    <scope>NUCLEOTIDE SEQUENCE [LARGE SCALE GENOMIC DNA]</scope>
    <source>
        <strain evidence="4">UCRPC4</strain>
    </source>
</reference>
<name>A0A0G2F0U4_PHACM</name>
<proteinExistence type="predicted"/>
<feature type="region of interest" description="Disordered" evidence="2">
    <location>
        <begin position="366"/>
        <end position="385"/>
    </location>
</feature>
<dbReference type="Pfam" id="PF15508">
    <property type="entry name" value="NAAA-beta"/>
    <property type="match status" value="1"/>
</dbReference>
<dbReference type="GO" id="GO:0017040">
    <property type="term" value="F:N-acylsphingosine amidohydrolase activity"/>
    <property type="evidence" value="ECO:0007669"/>
    <property type="project" value="UniProtKB-EC"/>
</dbReference>
<feature type="compositionally biased region" description="Polar residues" evidence="2">
    <location>
        <begin position="367"/>
        <end position="385"/>
    </location>
</feature>
<dbReference type="InterPro" id="IPR029130">
    <property type="entry name" value="Acid_ceramidase_N"/>
</dbReference>
<dbReference type="AlphaFoldDB" id="A0A0G2F0U4"/>
<dbReference type="EMBL" id="LCWF01000013">
    <property type="protein sequence ID" value="KKY28437.1"/>
    <property type="molecule type" value="Genomic_DNA"/>
</dbReference>
<dbReference type="PANTHER" id="PTHR28583">
    <property type="entry name" value="ACID AMIDASE"/>
    <property type="match status" value="1"/>
</dbReference>
<sequence length="474" mass="52648">MPSPQAGQTPPTYLIDLSLPPRSRYTALATAYAHKISSLTDLFDDLVGEFVPSVPTSYIHTFARLSLRRVYSDEETEEIRGIAEATNVPMYLVVSFNVLLDLLMGCTSGGVRVREGKGSKTGTRMMHFRTLDWGMDPLRDVLVQLEFIRSKSAEPNKVIATTVTYVGFVGALTGVREGLSLSLNFRPLHAARTGWENICFYWNHFLVLFGLRRSICSTLRSYLTPSSPISSNTVDKDGPSPLPTLPTILENLPSLPSTACYLILCTGHETYILEKDNYTAKIRSSTSFIANTNHDKEHESLPNITSTSTLLPPSQSHHETLPPTTSSAVAPTYTPTTPRMVLNMPLSEAITESTDRLSCLTARWDQHISQQQQPKDPNSSPPTSILKSEIQNWITAYPTTNECTHFGCLMDPLGYDSNDNDAEDQKKKKEDGVARLAKGMVWIRGYVEGEVNGRGGKVRERLKRKEKGEMIGEE</sequence>
<feature type="compositionally biased region" description="Low complexity" evidence="2">
    <location>
        <begin position="301"/>
        <end position="315"/>
    </location>
</feature>
<dbReference type="EC" id="3.5.1.23" evidence="1"/>
<accession>A0A0G2F0U4</accession>
<evidence type="ECO:0000256" key="2">
    <source>
        <dbReference type="SAM" id="MobiDB-lite"/>
    </source>
</evidence>
<organism evidence="4 5">
    <name type="scientific">Phaeomoniella chlamydospora</name>
    <name type="common">Phaeoacremonium chlamydosporum</name>
    <dbReference type="NCBI Taxonomy" id="158046"/>
    <lineage>
        <taxon>Eukaryota</taxon>
        <taxon>Fungi</taxon>
        <taxon>Dikarya</taxon>
        <taxon>Ascomycota</taxon>
        <taxon>Pezizomycotina</taxon>
        <taxon>Eurotiomycetes</taxon>
        <taxon>Chaetothyriomycetidae</taxon>
        <taxon>Phaeomoniellales</taxon>
        <taxon>Phaeomoniellaceae</taxon>
        <taxon>Phaeomoniella</taxon>
    </lineage>
</organism>
<protein>
    <recommendedName>
        <fullName evidence="1">ceramidase</fullName>
        <ecNumber evidence="1">3.5.1.23</ecNumber>
    </recommendedName>
</protein>
<evidence type="ECO:0000256" key="1">
    <source>
        <dbReference type="ARBA" id="ARBA00011891"/>
    </source>
</evidence>
<feature type="region of interest" description="Disordered" evidence="2">
    <location>
        <begin position="294"/>
        <end position="331"/>
    </location>
</feature>
<evidence type="ECO:0000313" key="5">
    <source>
        <dbReference type="Proteomes" id="UP000053317"/>
    </source>
</evidence>
<dbReference type="PANTHER" id="PTHR28583:SF1">
    <property type="entry name" value="ACID CERAMIDASE"/>
    <property type="match status" value="1"/>
</dbReference>
<evidence type="ECO:0000259" key="3">
    <source>
        <dbReference type="Pfam" id="PF15508"/>
    </source>
</evidence>
<dbReference type="Proteomes" id="UP000053317">
    <property type="component" value="Unassembled WGS sequence"/>
</dbReference>
<keyword evidence="5" id="KW-1185">Reference proteome</keyword>
<gene>
    <name evidence="4" type="ORF">UCRPC4_g00604</name>
</gene>
<feature type="domain" description="Acid ceramidase N-terminal" evidence="3">
    <location>
        <begin position="8"/>
        <end position="69"/>
    </location>
</feature>
<keyword evidence="4" id="KW-0378">Hydrolase</keyword>